<dbReference type="Pfam" id="PF05943">
    <property type="entry name" value="VipB"/>
    <property type="match status" value="1"/>
</dbReference>
<evidence type="ECO:0000313" key="4">
    <source>
        <dbReference type="Proteomes" id="UP001169760"/>
    </source>
</evidence>
<comment type="caution">
    <text evidence="3">The sequence shown here is derived from an EMBL/GenBank/DDBJ whole genome shotgun (WGS) entry which is preliminary data.</text>
</comment>
<dbReference type="NCBIfam" id="TIGR03355">
    <property type="entry name" value="VI_chp_2"/>
    <property type="match status" value="1"/>
</dbReference>
<evidence type="ECO:0000259" key="2">
    <source>
        <dbReference type="Pfam" id="PF18945"/>
    </source>
</evidence>
<dbReference type="PANTHER" id="PTHR35565">
    <property type="entry name" value="CYTOPLASMIC PROTEIN-RELATED"/>
    <property type="match status" value="1"/>
</dbReference>
<evidence type="ECO:0000313" key="3">
    <source>
        <dbReference type="EMBL" id="MDO6421797.1"/>
    </source>
</evidence>
<name>A0AAW7X5I9_9GAMM</name>
<dbReference type="InterPro" id="IPR010269">
    <property type="entry name" value="T6SS_TssC-like"/>
</dbReference>
<evidence type="ECO:0000259" key="1">
    <source>
        <dbReference type="Pfam" id="PF05943"/>
    </source>
</evidence>
<feature type="domain" description="TssC1 N-terminal" evidence="1">
    <location>
        <begin position="76"/>
        <end position="388"/>
    </location>
</feature>
<dbReference type="PANTHER" id="PTHR35565:SF3">
    <property type="entry name" value="TYPE VI SECRETION SYSTEM SHEATH PROTEIN TSSC1"/>
    <property type="match status" value="1"/>
</dbReference>
<feature type="domain" description="TssC1 C-terminal" evidence="2">
    <location>
        <begin position="398"/>
        <end position="508"/>
    </location>
</feature>
<dbReference type="EMBL" id="JAUOPB010000003">
    <property type="protein sequence ID" value="MDO6421797.1"/>
    <property type="molecule type" value="Genomic_DNA"/>
</dbReference>
<dbReference type="RefSeq" id="WP_303491454.1">
    <property type="nucleotide sequence ID" value="NZ_JAUOPB010000003.1"/>
</dbReference>
<dbReference type="Pfam" id="PF18945">
    <property type="entry name" value="VipB_2"/>
    <property type="match status" value="1"/>
</dbReference>
<dbReference type="Proteomes" id="UP001169760">
    <property type="component" value="Unassembled WGS sequence"/>
</dbReference>
<dbReference type="InterPro" id="IPR044031">
    <property type="entry name" value="TssC1_N"/>
</dbReference>
<dbReference type="InterPro" id="IPR044032">
    <property type="entry name" value="TssC1_C"/>
</dbReference>
<accession>A0AAW7X5I9</accession>
<organism evidence="3 4">
    <name type="scientific">Saccharophagus degradans</name>
    <dbReference type="NCBI Taxonomy" id="86304"/>
    <lineage>
        <taxon>Bacteria</taxon>
        <taxon>Pseudomonadati</taxon>
        <taxon>Pseudomonadota</taxon>
        <taxon>Gammaproteobacteria</taxon>
        <taxon>Cellvibrionales</taxon>
        <taxon>Cellvibrionaceae</taxon>
        <taxon>Saccharophagus</taxon>
    </lineage>
</organism>
<protein>
    <submittedName>
        <fullName evidence="3">Type VI secretion system contractile sheath large subunit</fullName>
    </submittedName>
</protein>
<proteinExistence type="predicted"/>
<reference evidence="3" key="1">
    <citation type="submission" date="2023-07" db="EMBL/GenBank/DDBJ databases">
        <title>Genome content predicts the carbon catabolic preferences of heterotrophic bacteria.</title>
        <authorList>
            <person name="Gralka M."/>
        </authorList>
    </citation>
    <scope>NUCLEOTIDE SEQUENCE</scope>
    <source>
        <strain evidence="3">I3M17_2</strain>
    </source>
</reference>
<dbReference type="AlphaFoldDB" id="A0AAW7X5I9"/>
<gene>
    <name evidence="3" type="primary">tssC</name>
    <name evidence="3" type="ORF">Q4521_04880</name>
</gene>
<sequence length="517" mass="58590">MTNYSENIEAESLEQSVDYAVETPEVEERGIPSLLLHCFNSASNNVQDSDIDDWIYRSLVTKNITSKDAAIYLIEKTILEIDKILCAQIDEILHHERFRALEASWRGVIHLIDTQSDYDEELTVKIKVLNVGWKEVGKDLARAIEFDQSQLFQRIYSDEFDTPGGEPFGVLLGDYYVSHRHRAGSLYNDLDTLKELANIATAALCPFITGAHASLFGLDSAREMGYPIDLQAVFKQKEYLRWKSLRQTESTRFVGLTLPEMLMREPYRADGTRAENFNYNERTLNADSDYVWGNACFAFGSVLIRAFANTGWFADIRGGVHEFGEGGVVRGMRYSRFETDISNNTAQPTTKLQIDDYLERELSDLGFIPMCSYFGSEISAFYSNSSLHDPAEYTTEIAKTNARLSAMIQYMLCVSRFGHYLKVIGRDRIGSIISAQDCQRVFQNWLNQYTTSSEGASNVLKARYPLSESRVEIHEQPGRIGYFTCVVHLKPHFQLDQLVSSIKLVTELAVGTVGSQH</sequence>